<dbReference type="PANTHER" id="PTHR36362:SF3">
    <property type="entry name" value="PROTEIN HOOK HOMOLOG 3-LIKE"/>
    <property type="match status" value="1"/>
</dbReference>
<evidence type="ECO:0000313" key="2">
    <source>
        <dbReference type="EMBL" id="RZB57867.1"/>
    </source>
</evidence>
<dbReference type="PANTHER" id="PTHR36362">
    <property type="entry name" value="DNA-DIRECTED RNA POLYMERASE SUBUNIT BETA"/>
    <property type="match status" value="1"/>
</dbReference>
<dbReference type="AlphaFoldDB" id="A0A445G9K2"/>
<feature type="compositionally biased region" description="Basic and acidic residues" evidence="1">
    <location>
        <begin position="65"/>
        <end position="83"/>
    </location>
</feature>
<name>A0A445G9K2_GLYSO</name>
<keyword evidence="3" id="KW-1185">Reference proteome</keyword>
<proteinExistence type="predicted"/>
<feature type="region of interest" description="Disordered" evidence="1">
    <location>
        <begin position="132"/>
        <end position="185"/>
    </location>
</feature>
<gene>
    <name evidence="2" type="ORF">D0Y65_046502</name>
</gene>
<reference evidence="2 3" key="1">
    <citation type="submission" date="2018-09" db="EMBL/GenBank/DDBJ databases">
        <title>A high-quality reference genome of wild soybean provides a powerful tool to mine soybean genomes.</title>
        <authorList>
            <person name="Xie M."/>
            <person name="Chung C.Y.L."/>
            <person name="Li M.-W."/>
            <person name="Wong F.-L."/>
            <person name="Chan T.-F."/>
            <person name="Lam H.-M."/>
        </authorList>
    </citation>
    <scope>NUCLEOTIDE SEQUENCE [LARGE SCALE GENOMIC DNA]</scope>
    <source>
        <strain evidence="3">cv. W05</strain>
        <tissue evidence="2">Hypocotyl of etiolated seedlings</tissue>
    </source>
</reference>
<sequence>MSYQASTHLNFNLSFFAFWPFSFDLGGFYWEKVSELDHLENHPETTNAESKQSQEMSKANSEMQSLEHELHDSPKEEKENELRKEIHVLDKGDNLSSPNVFQNLKDKQSVVTKERDKLMIEMEDQHKRMEFLQKNCQDEPKRDNPAELKENGDREGRAAREREMGKGKSGERRESEERGERELSKAKVHIEELNWKLSDMEAKMPVGGLKNNKEMAKLRMRLRGTQAKLDSFRCRYKEAIDESVLTNKKYKDQLASKGLEVLNLMKQLAAAKGQ</sequence>
<dbReference type="EMBL" id="QZWG01000017">
    <property type="protein sequence ID" value="RZB57867.1"/>
    <property type="molecule type" value="Genomic_DNA"/>
</dbReference>
<evidence type="ECO:0000256" key="1">
    <source>
        <dbReference type="SAM" id="MobiDB-lite"/>
    </source>
</evidence>
<dbReference type="GO" id="GO:0012505">
    <property type="term" value="C:endomembrane system"/>
    <property type="evidence" value="ECO:0007669"/>
    <property type="project" value="TreeGrafter"/>
</dbReference>
<organism evidence="2 3">
    <name type="scientific">Glycine soja</name>
    <name type="common">Wild soybean</name>
    <dbReference type="NCBI Taxonomy" id="3848"/>
    <lineage>
        <taxon>Eukaryota</taxon>
        <taxon>Viridiplantae</taxon>
        <taxon>Streptophyta</taxon>
        <taxon>Embryophyta</taxon>
        <taxon>Tracheophyta</taxon>
        <taxon>Spermatophyta</taxon>
        <taxon>Magnoliopsida</taxon>
        <taxon>eudicotyledons</taxon>
        <taxon>Gunneridae</taxon>
        <taxon>Pentapetalae</taxon>
        <taxon>rosids</taxon>
        <taxon>fabids</taxon>
        <taxon>Fabales</taxon>
        <taxon>Fabaceae</taxon>
        <taxon>Papilionoideae</taxon>
        <taxon>50 kb inversion clade</taxon>
        <taxon>NPAAA clade</taxon>
        <taxon>indigoferoid/millettioid clade</taxon>
        <taxon>Phaseoleae</taxon>
        <taxon>Glycine</taxon>
        <taxon>Glycine subgen. Soja</taxon>
    </lineage>
</organism>
<evidence type="ECO:0000313" key="3">
    <source>
        <dbReference type="Proteomes" id="UP000289340"/>
    </source>
</evidence>
<dbReference type="Proteomes" id="UP000289340">
    <property type="component" value="Chromosome 17"/>
</dbReference>
<feature type="region of interest" description="Disordered" evidence="1">
    <location>
        <begin position="42"/>
        <end position="83"/>
    </location>
</feature>
<accession>A0A445G9K2</accession>
<comment type="caution">
    <text evidence="2">The sequence shown here is derived from an EMBL/GenBank/DDBJ whole genome shotgun (WGS) entry which is preliminary data.</text>
</comment>
<feature type="compositionally biased region" description="Polar residues" evidence="1">
    <location>
        <begin position="44"/>
        <end position="64"/>
    </location>
</feature>
<protein>
    <submittedName>
        <fullName evidence="2">Kinesin-like protein KIN-7O</fullName>
    </submittedName>
</protein>